<dbReference type="AlphaFoldDB" id="A0AAC9KZN4"/>
<reference evidence="1 2" key="1">
    <citation type="journal article" date="2016" name="PLoS ONE">
        <title>Whole Genome Sequence and Comparative Genomics of the Novel Lyme Borreliosis Causing Pathogen, Borrelia mayonii.</title>
        <authorList>
            <person name="Kingry L.C."/>
            <person name="Batra D."/>
            <person name="Replogle A."/>
            <person name="Rowe L.A."/>
            <person name="Pritt B.S."/>
            <person name="Petersen J.M."/>
        </authorList>
    </citation>
    <scope>NUCLEOTIDE SEQUENCE [LARGE SCALE GENOMIC DNA]</scope>
    <source>
        <strain evidence="1 2">MN14-1420</strain>
    </source>
</reference>
<accession>A0AAC9KZN4</accession>
<dbReference type="Proteomes" id="UP000185516">
    <property type="component" value="Plasmid lp28-10"/>
</dbReference>
<dbReference type="RefSeq" id="WP_075552690.1">
    <property type="nucleotide sequence ID" value="NZ_CP015790.1"/>
</dbReference>
<organism evidence="1 2">
    <name type="scientific">Borreliella mayonii</name>
    <dbReference type="NCBI Taxonomy" id="1674146"/>
    <lineage>
        <taxon>Bacteria</taxon>
        <taxon>Pseudomonadati</taxon>
        <taxon>Spirochaetota</taxon>
        <taxon>Spirochaetia</taxon>
        <taxon>Spirochaetales</taxon>
        <taxon>Borreliaceae</taxon>
        <taxon>Borreliella</taxon>
    </lineage>
</organism>
<sequence>MENLMKKLKEKKTQIKIENKNIFVKIEKRDNKNIYHTKIFLDFYAFGNKKNKNYRFFISFRNLLDRKKTETFSLFSLKDEDKFLGISYGCRKPIKNVLRIYEENNKLKTATFSKIHYIQFKFKTGSIFCYVVGISYLLRKDKTKKKYYKSLIKILLTLEKEIYQFYDKKLSNGGLITKWIEKEQK</sequence>
<dbReference type="InterPro" id="IPR004180">
    <property type="entry name" value="DUF226_BOR_spp"/>
</dbReference>
<dbReference type="KEGG" id="bmay:A7X70_05480"/>
<gene>
    <name evidence="1" type="ORF">Bmayo_04995</name>
</gene>
<geneLocation type="plasmid" evidence="1 2">
    <name>lp28-10</name>
</geneLocation>
<protein>
    <recommendedName>
        <fullName evidence="3">Partition protein</fullName>
    </recommendedName>
</protein>
<name>A0AAC9KZN4_9SPIR</name>
<dbReference type="Pfam" id="PF02890">
    <property type="entry name" value="DUF226"/>
    <property type="match status" value="1"/>
</dbReference>
<evidence type="ECO:0008006" key="3">
    <source>
        <dbReference type="Google" id="ProtNLM"/>
    </source>
</evidence>
<evidence type="ECO:0000313" key="1">
    <source>
        <dbReference type="EMBL" id="APT00379.1"/>
    </source>
</evidence>
<keyword evidence="1" id="KW-0614">Plasmid</keyword>
<evidence type="ECO:0000313" key="2">
    <source>
        <dbReference type="Proteomes" id="UP000185516"/>
    </source>
</evidence>
<proteinExistence type="predicted"/>
<dbReference type="EMBL" id="CP015790">
    <property type="protein sequence ID" value="APT00379.1"/>
    <property type="molecule type" value="Genomic_DNA"/>
</dbReference>
<keyword evidence="2" id="KW-1185">Reference proteome</keyword>